<keyword evidence="2" id="KW-1185">Reference proteome</keyword>
<evidence type="ECO:0000313" key="2">
    <source>
        <dbReference type="Proteomes" id="UP000829999"/>
    </source>
</evidence>
<dbReference type="RefSeq" id="XP_035434400.2">
    <property type="nucleotide sequence ID" value="XM_035578507.2"/>
</dbReference>
<dbReference type="Proteomes" id="UP000829999">
    <property type="component" value="Chromosome 28"/>
</dbReference>
<dbReference type="PANTHER" id="PTHR15505">
    <property type="entry name" value="RIIA DOMAIN-CONTAINING PROTEIN 1"/>
    <property type="match status" value="1"/>
</dbReference>
<gene>
    <name evidence="3" type="primary">LOC118265569</name>
</gene>
<reference evidence="3" key="1">
    <citation type="submission" date="2025-08" db="UniProtKB">
        <authorList>
            <consortium name="RefSeq"/>
        </authorList>
    </citation>
    <scope>IDENTIFICATION</scope>
    <source>
        <tissue evidence="3">Whole larval tissue</tissue>
    </source>
</reference>
<evidence type="ECO:0000259" key="1">
    <source>
        <dbReference type="Pfam" id="PF21772"/>
    </source>
</evidence>
<dbReference type="Pfam" id="PF21772">
    <property type="entry name" value="CATIP_N"/>
    <property type="match status" value="1"/>
</dbReference>
<dbReference type="PANTHER" id="PTHR15505:SF4">
    <property type="entry name" value="RIIA DOMAIN-CONTAINING PROTEIN 1"/>
    <property type="match status" value="1"/>
</dbReference>
<protein>
    <submittedName>
        <fullName evidence="3">Uncharacterized protein LOC118265569 isoform X1</fullName>
    </submittedName>
</protein>
<dbReference type="GeneID" id="118265569"/>
<dbReference type="OrthoDB" id="6334211at2759"/>
<sequence>MEVKDHVSLIDLSKQLPFEIDASMKEEICFGETLIISCGHYEGDLEEEESESEWTCESSSEATVPEEAKGDQVFEIKDYVPEAVVQEEEDEEDDDFYFYFFPDCNKPPPPQNSKSSIIVVDGMPKINMAAKTQIYCTCKKDKAGECPCYVKVPCTCGAKAKATCTCSELKDICICAPGDPQIACTCGNADVCTCDPTGKIFPVCTCGQIDKPCICHPDKYPCPICQCKHKPRFLPVTKTEPSEPSLQTIESLYESLSIEGEISHISSVLAKKPSQEPTMESLKEVFNEQSVIEEEPCVCQKPDPKKLCHCKKGKDCTCLSLCTCGVQRTCLCDPEECEDSPCRKEESKSVCSCDAVKVCKCALETSSGVCKCFPVKICTCKNPDDCKCYTTCDCTNPCICDTIPVKPDECVCLTKPGLSDRVCTCRCTDNASAKIKRFRKGKHGYRWCHEVDPRHTFFDYAYGRHDMPKTEETKQEPFKIKGLHDRRDSDECPIHGAKLPKFEKKPRKPSLDCCSSVGGISICVETLGEDKDKLLVQMVSYSSKEGAKTGSKLVSILDCNLHTMEENRVEHATKKDLTKERRSYMAICESGYYNKVTRICGERHVVKRLYHNFDKARNFILEGANLVLLRYMAIRRFKGTVKTDTVMMDGSICESIYVSHGVTQGVVNATPFFVVKIERHVIEPSGYVHQTLTVLTLKGYTVSHEWADNCYIFHINPLLHVIPERDEIEKTEPLRDSWREDLQLMSDFLEFKNLSNLVIRTPVCPKEDGMSQRVGPSQALCATTCKPSSCYVRKTPCTSPGITSAPYCLPSTSRMTNSSTLLLNTSDTISSKNDWLHPKQGKVNKWKSNEGRRACVQFLKKHRERRKKRNRNARALARNNDQRVAMSSNYGSIIRTVAFLCLLFHAFKLNLISLKNMLRIVILFYLTL</sequence>
<dbReference type="InterPro" id="IPR048777">
    <property type="entry name" value="CATIP_N"/>
</dbReference>
<accession>A0A9R0CZB9</accession>
<dbReference type="AlphaFoldDB" id="A0A9R0CZB9"/>
<evidence type="ECO:0000313" key="3">
    <source>
        <dbReference type="RefSeq" id="XP_035434400.2"/>
    </source>
</evidence>
<proteinExistence type="predicted"/>
<name>A0A9R0CZB9_SPOFR</name>
<feature type="domain" description="Ciliogenesis-associated TTC17-interacting protein N-terminal" evidence="1">
    <location>
        <begin position="516"/>
        <end position="682"/>
    </location>
</feature>
<organism evidence="2 3">
    <name type="scientific">Spodoptera frugiperda</name>
    <name type="common">Fall armyworm</name>
    <dbReference type="NCBI Taxonomy" id="7108"/>
    <lineage>
        <taxon>Eukaryota</taxon>
        <taxon>Metazoa</taxon>
        <taxon>Ecdysozoa</taxon>
        <taxon>Arthropoda</taxon>
        <taxon>Hexapoda</taxon>
        <taxon>Insecta</taxon>
        <taxon>Pterygota</taxon>
        <taxon>Neoptera</taxon>
        <taxon>Endopterygota</taxon>
        <taxon>Lepidoptera</taxon>
        <taxon>Glossata</taxon>
        <taxon>Ditrysia</taxon>
        <taxon>Noctuoidea</taxon>
        <taxon>Noctuidae</taxon>
        <taxon>Amphipyrinae</taxon>
        <taxon>Spodoptera</taxon>
    </lineage>
</organism>